<comment type="similarity">
    <text evidence="1">Belongs to the UDP-glucose/GDP-mannose dehydrogenase family.</text>
</comment>
<dbReference type="Gene3D" id="3.40.50.720">
    <property type="entry name" value="NAD(P)-binding Rossmann-like Domain"/>
    <property type="match status" value="2"/>
</dbReference>
<dbReference type="AlphaFoldDB" id="A0A0W8FSY8"/>
<dbReference type="SUPFAM" id="SSF48179">
    <property type="entry name" value="6-phosphogluconate dehydrogenase C-terminal domain-like"/>
    <property type="match status" value="1"/>
</dbReference>
<evidence type="ECO:0000256" key="2">
    <source>
        <dbReference type="ARBA" id="ARBA00023002"/>
    </source>
</evidence>
<dbReference type="Pfam" id="PF03720">
    <property type="entry name" value="UDPG_MGDP_dh_C"/>
    <property type="match status" value="1"/>
</dbReference>
<protein>
    <submittedName>
        <fullName evidence="5">Udp-glucose dehydrogenase</fullName>
        <ecNumber evidence="5">1.1.1.22</ecNumber>
    </submittedName>
</protein>
<evidence type="ECO:0000256" key="3">
    <source>
        <dbReference type="ARBA" id="ARBA00023027"/>
    </source>
</evidence>
<evidence type="ECO:0000313" key="5">
    <source>
        <dbReference type="EMBL" id="KUG23908.1"/>
    </source>
</evidence>
<dbReference type="InterPro" id="IPR028359">
    <property type="entry name" value="UDP_ManNAc/GlcNAc_DH"/>
</dbReference>
<dbReference type="EMBL" id="LNQE01000880">
    <property type="protein sequence ID" value="KUG23908.1"/>
    <property type="molecule type" value="Genomic_DNA"/>
</dbReference>
<dbReference type="Pfam" id="PF00984">
    <property type="entry name" value="UDPG_MGDP_dh"/>
    <property type="match status" value="1"/>
</dbReference>
<dbReference type="PIRSF" id="PIRSF000124">
    <property type="entry name" value="UDPglc_GDPman_dh"/>
    <property type="match status" value="1"/>
</dbReference>
<dbReference type="InterPro" id="IPR014026">
    <property type="entry name" value="UDP-Glc/GDP-Man_DH_dimer"/>
</dbReference>
<organism evidence="5">
    <name type="scientific">hydrocarbon metagenome</name>
    <dbReference type="NCBI Taxonomy" id="938273"/>
    <lineage>
        <taxon>unclassified sequences</taxon>
        <taxon>metagenomes</taxon>
        <taxon>ecological metagenomes</taxon>
    </lineage>
</organism>
<reference evidence="5" key="1">
    <citation type="journal article" date="2015" name="Proc. Natl. Acad. Sci. U.S.A.">
        <title>Networks of energetic and metabolic interactions define dynamics in microbial communities.</title>
        <authorList>
            <person name="Embree M."/>
            <person name="Liu J.K."/>
            <person name="Al-Bassam M.M."/>
            <person name="Zengler K."/>
        </authorList>
    </citation>
    <scope>NUCLEOTIDE SEQUENCE</scope>
</reference>
<dbReference type="GO" id="GO:0016628">
    <property type="term" value="F:oxidoreductase activity, acting on the CH-CH group of donors, NAD or NADP as acceptor"/>
    <property type="evidence" value="ECO:0007669"/>
    <property type="project" value="InterPro"/>
</dbReference>
<dbReference type="PIRSF" id="PIRSF500136">
    <property type="entry name" value="UDP_ManNAc_DH"/>
    <property type="match status" value="1"/>
</dbReference>
<accession>A0A0W8FSY8</accession>
<dbReference type="PANTHER" id="PTHR43491">
    <property type="entry name" value="UDP-N-ACETYL-D-MANNOSAMINE DEHYDROGENASE"/>
    <property type="match status" value="1"/>
</dbReference>
<keyword evidence="2 5" id="KW-0560">Oxidoreductase</keyword>
<dbReference type="SMART" id="SM00984">
    <property type="entry name" value="UDPG_MGDP_dh_C"/>
    <property type="match status" value="1"/>
</dbReference>
<dbReference type="InterPro" id="IPR014027">
    <property type="entry name" value="UDP-Glc/GDP-Man_DH_C"/>
</dbReference>
<gene>
    <name evidence="5" type="ORF">ASZ90_006312</name>
</gene>
<proteinExistence type="inferred from homology"/>
<dbReference type="NCBIfam" id="TIGR03026">
    <property type="entry name" value="NDP-sugDHase"/>
    <property type="match status" value="1"/>
</dbReference>
<dbReference type="SUPFAM" id="SSF52413">
    <property type="entry name" value="UDP-glucose/GDP-mannose dehydrogenase C-terminal domain"/>
    <property type="match status" value="1"/>
</dbReference>
<name>A0A0W8FSY8_9ZZZZ</name>
<dbReference type="EC" id="1.1.1.22" evidence="5"/>
<dbReference type="GO" id="GO:0003979">
    <property type="term" value="F:UDP-glucose 6-dehydrogenase activity"/>
    <property type="evidence" value="ECO:0007669"/>
    <property type="project" value="UniProtKB-EC"/>
</dbReference>
<dbReference type="InterPro" id="IPR036291">
    <property type="entry name" value="NAD(P)-bd_dom_sf"/>
</dbReference>
<sequence length="439" mass="48559">MTQTLTAQTFFAGKNKIAVIGLGYVGLPLAAYLSRHFKVIGFDINEEIVSELKKGHDRTMELSDIELKKSKIIFTSRQSDLSSSKLFIVAVPTPVDHFHVPDLTAIENASAIIGRQMSSGSCVVYESTVYPGVTEDICVPILERESKLKFGRDFTVGYSPERINPGDKIHTISNTTKIISASDAATLNLLEGIYSAVVKVNLHRVSSIKIAEAAKVIENTQRDINIALMNELAIIFNRMGLDTLEVLEAAGTKWNFLSFRPGLVGGHCIGVDPYYLTYKAESIGYRPEVILAGRRINDNMGKYVAQKTIKMLIASGIQVKKARVAVLGLSFKENVPDLRNTRVIDIINELKDYGVEVLTHDPLADPLEARQYYNIELASLNRIKNVDAVVLAVAHNSYKEMGLTRIAGLCRKNFPVLLDIKAVFEPAKAKSSGINYWRL</sequence>
<evidence type="ECO:0000256" key="1">
    <source>
        <dbReference type="ARBA" id="ARBA00006601"/>
    </source>
</evidence>
<dbReference type="Pfam" id="PF03721">
    <property type="entry name" value="UDPG_MGDP_dh_N"/>
    <property type="match status" value="1"/>
</dbReference>
<feature type="domain" description="UDP-glucose/GDP-mannose dehydrogenase C-terminal" evidence="4">
    <location>
        <begin position="325"/>
        <end position="426"/>
    </location>
</feature>
<dbReference type="SUPFAM" id="SSF51735">
    <property type="entry name" value="NAD(P)-binding Rossmann-fold domains"/>
    <property type="match status" value="1"/>
</dbReference>
<dbReference type="GO" id="GO:0051287">
    <property type="term" value="F:NAD binding"/>
    <property type="evidence" value="ECO:0007669"/>
    <property type="project" value="InterPro"/>
</dbReference>
<dbReference type="GO" id="GO:0000271">
    <property type="term" value="P:polysaccharide biosynthetic process"/>
    <property type="evidence" value="ECO:0007669"/>
    <property type="project" value="InterPro"/>
</dbReference>
<comment type="caution">
    <text evidence="5">The sequence shown here is derived from an EMBL/GenBank/DDBJ whole genome shotgun (WGS) entry which is preliminary data.</text>
</comment>
<keyword evidence="3" id="KW-0520">NAD</keyword>
<dbReference type="InterPro" id="IPR008927">
    <property type="entry name" value="6-PGluconate_DH-like_C_sf"/>
</dbReference>
<dbReference type="InterPro" id="IPR017476">
    <property type="entry name" value="UDP-Glc/GDP-Man"/>
</dbReference>
<evidence type="ECO:0000259" key="4">
    <source>
        <dbReference type="SMART" id="SM00984"/>
    </source>
</evidence>
<dbReference type="PANTHER" id="PTHR43491:SF2">
    <property type="entry name" value="UDP-N-ACETYL-D-MANNOSAMINE DEHYDROGENASE"/>
    <property type="match status" value="1"/>
</dbReference>
<dbReference type="InterPro" id="IPR001732">
    <property type="entry name" value="UDP-Glc/GDP-Man_DH_N"/>
</dbReference>
<dbReference type="InterPro" id="IPR036220">
    <property type="entry name" value="UDP-Glc/GDP-Man_DH_C_sf"/>
</dbReference>